<dbReference type="EMBL" id="JAROCY010000001">
    <property type="protein sequence ID" value="MDF8331638.1"/>
    <property type="molecule type" value="Genomic_DNA"/>
</dbReference>
<dbReference type="InterPro" id="IPR029063">
    <property type="entry name" value="SAM-dependent_MTases_sf"/>
</dbReference>
<reference evidence="1 2" key="1">
    <citation type="submission" date="2023-03" db="EMBL/GenBank/DDBJ databases">
        <title>Novosphingobium cyanobacteriorum sp. nov., isolated from a eutrophic reservoir during the Microcystis bloom period.</title>
        <authorList>
            <person name="Kang M."/>
            <person name="Le V."/>
            <person name="Ko S.-R."/>
            <person name="Lee S.-A."/>
            <person name="Ahn C.-Y."/>
        </authorList>
    </citation>
    <scope>NUCLEOTIDE SEQUENCE [LARGE SCALE GENOMIC DNA]</scope>
    <source>
        <strain evidence="1 2">HBC54</strain>
    </source>
</reference>
<comment type="caution">
    <text evidence="1">The sequence shown here is derived from an EMBL/GenBank/DDBJ whole genome shotgun (WGS) entry which is preliminary data.</text>
</comment>
<evidence type="ECO:0008006" key="3">
    <source>
        <dbReference type="Google" id="ProtNLM"/>
    </source>
</evidence>
<gene>
    <name evidence="1" type="ORF">POM99_00340</name>
</gene>
<dbReference type="Proteomes" id="UP001222770">
    <property type="component" value="Unassembled WGS sequence"/>
</dbReference>
<dbReference type="Gene3D" id="3.40.50.150">
    <property type="entry name" value="Vaccinia Virus protein VP39"/>
    <property type="match status" value="1"/>
</dbReference>
<sequence length="251" mass="27468">MGHVYNDAFYDYINAGSRASAKVVIPIMQQALSVESLLDVGAGVGAWAAEWIAGGVRDVIAVDGDYARALKLLVPDECFVAHDLGQPLDLGRRFDLVQTLEVAEHLPAEKADAFVALLVRHGDVVLFSAAVPGQGGEHHVNEQHPEYWRQKFARHGYACFDWLRPQIADRAEVQPWYRYNSLIFANAAGEARLAEAVRATRVADGDKVRMAGSFGWHLRRAIVGLMPETLVMGIATANARRKAAAARRLAA</sequence>
<accession>A0ABT6CEA0</accession>
<dbReference type="SUPFAM" id="SSF53335">
    <property type="entry name" value="S-adenosyl-L-methionine-dependent methyltransferases"/>
    <property type="match status" value="1"/>
</dbReference>
<organism evidence="1 2">
    <name type="scientific">Novosphingobium cyanobacteriorum</name>
    <dbReference type="NCBI Taxonomy" id="3024215"/>
    <lineage>
        <taxon>Bacteria</taxon>
        <taxon>Pseudomonadati</taxon>
        <taxon>Pseudomonadota</taxon>
        <taxon>Alphaproteobacteria</taxon>
        <taxon>Sphingomonadales</taxon>
        <taxon>Sphingomonadaceae</taxon>
        <taxon>Novosphingobium</taxon>
    </lineage>
</organism>
<keyword evidence="2" id="KW-1185">Reference proteome</keyword>
<protein>
    <recommendedName>
        <fullName evidence="3">Class I SAM-dependent methyltransferase</fullName>
    </recommendedName>
</protein>
<evidence type="ECO:0000313" key="2">
    <source>
        <dbReference type="Proteomes" id="UP001222770"/>
    </source>
</evidence>
<proteinExistence type="predicted"/>
<evidence type="ECO:0000313" key="1">
    <source>
        <dbReference type="EMBL" id="MDF8331638.1"/>
    </source>
</evidence>
<dbReference type="RefSeq" id="WP_277274743.1">
    <property type="nucleotide sequence ID" value="NZ_JAROCY010000001.1"/>
</dbReference>
<name>A0ABT6CEA0_9SPHN</name>